<sequence>MLSAFGLSPMATAATPEVMPDPFPQSSLETTTTIRSPGHLVLFSPVREVNDEIRSETMARLPVQGEGRLYEIARDSSRAKARDHYRSLLQARGAQILFECSGIGCGRSNVWANQIFGQRVLYGRDATQDYLVAGTTESDGSRWLTLVYTVTRGNLREYVWIEHLAVEPGAMVPGLGSVNNRIRGPVVVPWQGGVTYRFDWSATERRRISEWAGDDAATVILTGFAALGANESVEEAMSRATEATESLSDVLSKTGVPAARQKLIIVGPGVPIADPNRQGDRVEVTVITR</sequence>
<name>W5YFU7_9GAMM</name>
<dbReference type="AlphaFoldDB" id="W5YFU7"/>
<proteinExistence type="predicted"/>
<dbReference type="InterPro" id="IPR032608">
    <property type="entry name" value="DUF4892"/>
</dbReference>
<dbReference type="Pfam" id="PF16234">
    <property type="entry name" value="DUF4892"/>
    <property type="match status" value="1"/>
</dbReference>
<dbReference type="STRING" id="1420916.AU14_01390"/>
<dbReference type="HOGENOM" id="CLU_926897_0_0_6"/>
<protein>
    <recommendedName>
        <fullName evidence="3">DUF4892 domain-containing protein</fullName>
    </recommendedName>
</protein>
<dbReference type="Proteomes" id="UP000061489">
    <property type="component" value="Chromosome"/>
</dbReference>
<gene>
    <name evidence="1" type="ORF">AU14_01390</name>
</gene>
<accession>W5YFU7</accession>
<reference evidence="1 2" key="1">
    <citation type="journal article" date="2014" name="Genome Announc.">
        <title>Draft Genome Sequences of Marinobacter similis A3d10T and Marinobacter salarius R9SW1T.</title>
        <authorList>
            <person name="Ivanova E.P."/>
            <person name="Ng H.J."/>
            <person name="Webb H.K."/>
            <person name="Feng G."/>
            <person name="Oshima K."/>
            <person name="Hattori M."/>
            <person name="Ohkuma M."/>
            <person name="Sergeev A.F."/>
            <person name="Mikhailov V.V."/>
            <person name="Crawford R.J."/>
            <person name="Sawabe T."/>
        </authorList>
    </citation>
    <scope>NUCLEOTIDE SEQUENCE [LARGE SCALE GENOMIC DNA]</scope>
    <source>
        <strain evidence="1 2">A3d10</strain>
    </source>
</reference>
<dbReference type="EMBL" id="CP007151">
    <property type="protein sequence ID" value="AHI27794.1"/>
    <property type="molecule type" value="Genomic_DNA"/>
</dbReference>
<dbReference type="KEGG" id="msx:AU14_01390"/>
<evidence type="ECO:0000313" key="1">
    <source>
        <dbReference type="EMBL" id="AHI27794.1"/>
    </source>
</evidence>
<organism evidence="1 2">
    <name type="scientific">Marinobacter similis</name>
    <dbReference type="NCBI Taxonomy" id="1420916"/>
    <lineage>
        <taxon>Bacteria</taxon>
        <taxon>Pseudomonadati</taxon>
        <taxon>Pseudomonadota</taxon>
        <taxon>Gammaproteobacteria</taxon>
        <taxon>Pseudomonadales</taxon>
        <taxon>Marinobacteraceae</taxon>
        <taxon>Marinobacter</taxon>
    </lineage>
</organism>
<evidence type="ECO:0000313" key="2">
    <source>
        <dbReference type="Proteomes" id="UP000061489"/>
    </source>
</evidence>
<keyword evidence="2" id="KW-1185">Reference proteome</keyword>
<evidence type="ECO:0008006" key="3">
    <source>
        <dbReference type="Google" id="ProtNLM"/>
    </source>
</evidence>